<dbReference type="EMBL" id="JAOUSF010000002">
    <property type="protein sequence ID" value="MCU9613030.1"/>
    <property type="molecule type" value="Genomic_DNA"/>
</dbReference>
<comment type="caution">
    <text evidence="2">The sequence shown here is derived from an EMBL/GenBank/DDBJ whole genome shotgun (WGS) entry which is preliminary data.</text>
</comment>
<gene>
    <name evidence="2" type="ORF">OEV98_05635</name>
</gene>
<evidence type="ECO:0000259" key="1">
    <source>
        <dbReference type="PROSITE" id="PS51819"/>
    </source>
</evidence>
<dbReference type="GO" id="GO:0051213">
    <property type="term" value="F:dioxygenase activity"/>
    <property type="evidence" value="ECO:0007669"/>
    <property type="project" value="UniProtKB-KW"/>
</dbReference>
<keyword evidence="3" id="KW-1185">Reference proteome</keyword>
<proteinExistence type="predicted"/>
<dbReference type="Pfam" id="PF00903">
    <property type="entry name" value="Glyoxalase"/>
    <property type="match status" value="2"/>
</dbReference>
<feature type="domain" description="VOC" evidence="1">
    <location>
        <begin position="157"/>
        <end position="276"/>
    </location>
</feature>
<feature type="domain" description="VOC" evidence="1">
    <location>
        <begin position="6"/>
        <end position="132"/>
    </location>
</feature>
<name>A0AAE3LM08_9BACI</name>
<sequence length="314" mass="35465">MRKILGQHHVSMFTKDAQTNVHFYRDTLGLRFVKKTVNQDNPFMYHLFYGDIIGSPGTELSFFELPHAGKTYRGTNSISKIGLLVESEDALNYWKQRFEELAIVHGDYTIYAGRKALPFEDPDGLSLLLINNASAATPSFWKKWEGSPVPMEYQILGIGAIELSVRYPEKTAKLLTNVFGYKEVSATEDLSVYQCVEGTAYSDIVVKKLEAVKERPGRGSVHHLAIRVADPQALQEWASFIKEQGYTATSDIIDRYYFQSFYFRERNGILFELATDGPGFPADESIESLGETLALPPFLEARRAEIEAKLTPIK</sequence>
<dbReference type="RefSeq" id="WP_263072236.1">
    <property type="nucleotide sequence ID" value="NZ_JAOUSF010000002.1"/>
</dbReference>
<dbReference type="CDD" id="cd08347">
    <property type="entry name" value="PcpA_C_like"/>
    <property type="match status" value="1"/>
</dbReference>
<dbReference type="PANTHER" id="PTHR36110">
    <property type="entry name" value="RING-CLEAVING DIOXYGENASE MHQE-RELATED"/>
    <property type="match status" value="1"/>
</dbReference>
<dbReference type="InterPro" id="IPR052537">
    <property type="entry name" value="Extradiol_RC_dioxygenase"/>
</dbReference>
<dbReference type="Proteomes" id="UP001209318">
    <property type="component" value="Unassembled WGS sequence"/>
</dbReference>
<reference evidence="2" key="1">
    <citation type="submission" date="2022-10" db="EMBL/GenBank/DDBJ databases">
        <title>Description of Fervidibacillus gen. nov. in the family Fervidibacillaceae fam. nov. with two species, Fervidibacillus albus sp. nov., and Fervidibacillus halotolerans sp. nov., isolated from tidal flat sediments.</title>
        <authorList>
            <person name="Kwon K.K."/>
            <person name="Yang S.-H."/>
        </authorList>
    </citation>
    <scope>NUCLEOTIDE SEQUENCE</scope>
    <source>
        <strain evidence="2">JCM 19140</strain>
    </source>
</reference>
<organism evidence="2 3">
    <name type="scientific">Perspicuibacillus lycopersici</name>
    <dbReference type="NCBI Taxonomy" id="1325689"/>
    <lineage>
        <taxon>Bacteria</taxon>
        <taxon>Bacillati</taxon>
        <taxon>Bacillota</taxon>
        <taxon>Bacilli</taxon>
        <taxon>Bacillales</taxon>
        <taxon>Bacillaceae</taxon>
        <taxon>Perspicuibacillus</taxon>
    </lineage>
</organism>
<accession>A0AAE3LM08</accession>
<evidence type="ECO:0000313" key="3">
    <source>
        <dbReference type="Proteomes" id="UP001209318"/>
    </source>
</evidence>
<keyword evidence="2" id="KW-0223">Dioxygenase</keyword>
<dbReference type="InterPro" id="IPR037523">
    <property type="entry name" value="VOC_core"/>
</dbReference>
<protein>
    <submittedName>
        <fullName evidence="2">Ring-cleaving dioxygenase</fullName>
    </submittedName>
</protein>
<dbReference type="PANTHER" id="PTHR36110:SF4">
    <property type="entry name" value="RING-CLEAVING DIOXYGENASE MHQA-RELATED"/>
    <property type="match status" value="1"/>
</dbReference>
<dbReference type="SUPFAM" id="SSF54593">
    <property type="entry name" value="Glyoxalase/Bleomycin resistance protein/Dihydroxybiphenyl dioxygenase"/>
    <property type="match status" value="1"/>
</dbReference>
<dbReference type="Gene3D" id="3.10.180.10">
    <property type="entry name" value="2,3-Dihydroxybiphenyl 1,2-Dioxygenase, domain 1"/>
    <property type="match status" value="2"/>
</dbReference>
<keyword evidence="2" id="KW-0560">Oxidoreductase</keyword>
<dbReference type="InterPro" id="IPR004360">
    <property type="entry name" value="Glyas_Fos-R_dOase_dom"/>
</dbReference>
<dbReference type="AlphaFoldDB" id="A0AAE3LM08"/>
<dbReference type="InterPro" id="IPR029068">
    <property type="entry name" value="Glyas_Bleomycin-R_OHBP_Dase"/>
</dbReference>
<evidence type="ECO:0000313" key="2">
    <source>
        <dbReference type="EMBL" id="MCU9613030.1"/>
    </source>
</evidence>
<dbReference type="PROSITE" id="PS51819">
    <property type="entry name" value="VOC"/>
    <property type="match status" value="2"/>
</dbReference>